<organism evidence="1 2">
    <name type="scientific">Verticillium longisporum</name>
    <name type="common">Verticillium dahliae var. longisporum</name>
    <dbReference type="NCBI Taxonomy" id="100787"/>
    <lineage>
        <taxon>Eukaryota</taxon>
        <taxon>Fungi</taxon>
        <taxon>Dikarya</taxon>
        <taxon>Ascomycota</taxon>
        <taxon>Pezizomycotina</taxon>
        <taxon>Sordariomycetes</taxon>
        <taxon>Hypocreomycetidae</taxon>
        <taxon>Glomerellales</taxon>
        <taxon>Plectosphaerellaceae</taxon>
        <taxon>Verticillium</taxon>
    </lineage>
</organism>
<protein>
    <submittedName>
        <fullName evidence="1">Uncharacterized protein</fullName>
    </submittedName>
</protein>
<accession>A0A0G4LXI3</accession>
<name>A0A0G4LXI3_VERLO</name>
<gene>
    <name evidence="1" type="ORF">BN1708_018264</name>
</gene>
<sequence>MGHLPRPPRRPP</sequence>
<dbReference type="EMBL" id="CVQH01020282">
    <property type="protein sequence ID" value="CRK26704.1"/>
    <property type="molecule type" value="Genomic_DNA"/>
</dbReference>
<keyword evidence="2" id="KW-1185">Reference proteome</keyword>
<evidence type="ECO:0000313" key="1">
    <source>
        <dbReference type="EMBL" id="CRK26704.1"/>
    </source>
</evidence>
<proteinExistence type="predicted"/>
<evidence type="ECO:0000313" key="2">
    <source>
        <dbReference type="Proteomes" id="UP000044602"/>
    </source>
</evidence>
<reference evidence="1 2" key="1">
    <citation type="submission" date="2015-05" db="EMBL/GenBank/DDBJ databases">
        <authorList>
            <person name="Wang D.B."/>
            <person name="Wang M."/>
        </authorList>
    </citation>
    <scope>NUCLEOTIDE SEQUENCE [LARGE SCALE GENOMIC DNA]</scope>
    <source>
        <strain evidence="1">VL1</strain>
    </source>
</reference>
<dbReference type="Proteomes" id="UP000044602">
    <property type="component" value="Unassembled WGS sequence"/>
</dbReference>